<keyword evidence="2 8" id="KW-0689">Ribosomal protein</keyword>
<dbReference type="PROSITE" id="PS00939">
    <property type="entry name" value="RIBOSOMAL_L1E"/>
    <property type="match status" value="1"/>
</dbReference>
<dbReference type="InterPro" id="IPR002136">
    <property type="entry name" value="Ribosomal_uL4"/>
</dbReference>
<proteinExistence type="evidence at transcript level"/>
<dbReference type="Gene3D" id="3.40.1370.10">
    <property type="match status" value="1"/>
</dbReference>
<evidence type="ECO:0000256" key="6">
    <source>
        <dbReference type="SAM" id="MobiDB-lite"/>
    </source>
</evidence>
<dbReference type="InterPro" id="IPR025755">
    <property type="entry name" value="Ribos_uL4_C_dom"/>
</dbReference>
<dbReference type="EMBL" id="AK419400">
    <property type="protein sequence ID" value="BAN38083.1"/>
    <property type="molecule type" value="mRNA"/>
</dbReference>
<protein>
    <recommendedName>
        <fullName evidence="4">Large ribosomal subunit protein uL4</fullName>
    </recommendedName>
    <alternativeName>
        <fullName evidence="5">60S ribosomal protein L4</fullName>
    </alternativeName>
</protein>
<dbReference type="GO" id="GO:0005840">
    <property type="term" value="C:ribosome"/>
    <property type="evidence" value="ECO:0007669"/>
    <property type="project" value="UniProtKB-KW"/>
</dbReference>
<dbReference type="SUPFAM" id="SSF52166">
    <property type="entry name" value="Ribosomal protein L4"/>
    <property type="match status" value="1"/>
</dbReference>
<accession>A0A060N2G0</accession>
<dbReference type="PANTHER" id="PTHR19431">
    <property type="entry name" value="60S RIBOSOMAL PROTEIN L4"/>
    <property type="match status" value="1"/>
</dbReference>
<dbReference type="AlphaFoldDB" id="A0A060N2G0"/>
<evidence type="ECO:0000256" key="1">
    <source>
        <dbReference type="ARBA" id="ARBA00010528"/>
    </source>
</evidence>
<dbReference type="Pfam" id="PF00573">
    <property type="entry name" value="Ribosomal_L4"/>
    <property type="match status" value="1"/>
</dbReference>
<dbReference type="GO" id="GO:0006412">
    <property type="term" value="P:translation"/>
    <property type="evidence" value="ECO:0007669"/>
    <property type="project" value="InterPro"/>
</dbReference>
<dbReference type="GO" id="GO:0003735">
    <property type="term" value="F:structural constituent of ribosome"/>
    <property type="evidence" value="ECO:0007669"/>
    <property type="project" value="InterPro"/>
</dbReference>
<dbReference type="VEuPathDB" id="AmoebaDB:EHI_194270"/>
<sequence length="431" mass="47309">MSSRPFVTIYDGITGEAEKTQVRLPAVFLAPIRGDVVHFVYRNQSKNTRQPEGVSTEAGKQHSAISWGTGRAVARIPRISGSGSGRNGQGAFGNMTRKGHMFSPLKNFRKWQRKTPKQMRRFAVASCIAASAVPALVSARGHHIAGVPQIPLVVNSKSISVIKKTKQAVYLLKKINAYSDVLKVIASKTVRAGQGKMRGRKIKERKGPLVVYGNDDLQAVKAFRNIPGVDTCRVENLSVLNLAPGCHIGRFIIWTESAFKKLNTIFGTQKKMAQGKSGFRIAHAQMAVPDMKRVVVAAEKAKLLRAKIVLPKVPKRANPLKNWAAMVKLNPYAKIASHKLAQVAKAQAAHKAQYAAKMEKILAAKKEALNQSVAKRFGKTQKVDGKVVKVKVENNLLKATVKRTAKQDAYMKKYDGIVKANAKKYAEKIGF</sequence>
<evidence type="ECO:0000259" key="7">
    <source>
        <dbReference type="Pfam" id="PF14374"/>
    </source>
</evidence>
<dbReference type="Pfam" id="PF14374">
    <property type="entry name" value="Ribos_L4_asso_C"/>
    <property type="match status" value="1"/>
</dbReference>
<dbReference type="VEuPathDB" id="AmoebaDB:EHI5A_089210"/>
<dbReference type="InterPro" id="IPR045240">
    <property type="entry name" value="Ribosomal_uL4_euk/arch"/>
</dbReference>
<feature type="region of interest" description="Disordered" evidence="6">
    <location>
        <begin position="77"/>
        <end position="96"/>
    </location>
</feature>
<dbReference type="FunFam" id="3.40.1370.10:FF:000011">
    <property type="entry name" value="50S ribosomal protein L4"/>
    <property type="match status" value="1"/>
</dbReference>
<evidence type="ECO:0000256" key="2">
    <source>
        <dbReference type="ARBA" id="ARBA00022980"/>
    </source>
</evidence>
<feature type="compositionally biased region" description="Gly residues" evidence="6">
    <location>
        <begin position="82"/>
        <end position="91"/>
    </location>
</feature>
<evidence type="ECO:0000256" key="3">
    <source>
        <dbReference type="ARBA" id="ARBA00023274"/>
    </source>
</evidence>
<dbReference type="InterPro" id="IPR023574">
    <property type="entry name" value="Ribosomal_uL4_dom_sf"/>
</dbReference>
<evidence type="ECO:0000256" key="4">
    <source>
        <dbReference type="ARBA" id="ARBA00035244"/>
    </source>
</evidence>
<reference evidence="8" key="1">
    <citation type="submission" date="2012-06" db="EMBL/GenBank/DDBJ databases">
        <title>Short 5' UTR of Entamoeba genes.</title>
        <authorList>
            <person name="Hiranuka K."/>
            <person name="Kumagai M."/>
            <person name="Wakaguri H."/>
            <person name="Suzuki Y."/>
            <person name="Sugano S."/>
            <person name="Watanabe J."/>
            <person name="Makioka A."/>
        </authorList>
    </citation>
    <scope>NUCLEOTIDE SEQUENCE</scope>
    <source>
        <strain evidence="8">HM-1:IMSS</strain>
    </source>
</reference>
<name>A0A060N2G0_ENTHI</name>
<evidence type="ECO:0000256" key="5">
    <source>
        <dbReference type="ARBA" id="ARBA00035353"/>
    </source>
</evidence>
<feature type="domain" description="Large ribosomal subunit protein uL4 C-terminal" evidence="7">
    <location>
        <begin position="277"/>
        <end position="348"/>
    </location>
</feature>
<dbReference type="VEuPathDB" id="AmoebaDB:EHI5A_080450"/>
<keyword evidence="3" id="KW-0687">Ribonucleoprotein</keyword>
<dbReference type="GO" id="GO:1990904">
    <property type="term" value="C:ribonucleoprotein complex"/>
    <property type="evidence" value="ECO:0007669"/>
    <property type="project" value="UniProtKB-KW"/>
</dbReference>
<evidence type="ECO:0000313" key="8">
    <source>
        <dbReference type="EMBL" id="BAN38083.1"/>
    </source>
</evidence>
<organism evidence="8">
    <name type="scientific">Entamoeba histolytica</name>
    <dbReference type="NCBI Taxonomy" id="5759"/>
    <lineage>
        <taxon>Eukaryota</taxon>
        <taxon>Amoebozoa</taxon>
        <taxon>Evosea</taxon>
        <taxon>Archamoebae</taxon>
        <taxon>Mastigamoebida</taxon>
        <taxon>Entamoebidae</taxon>
        <taxon>Entamoeba</taxon>
    </lineage>
</organism>
<dbReference type="InterPro" id="IPR013000">
    <property type="entry name" value="Ribosomal_uL4_euk/arc_CS"/>
</dbReference>
<comment type="similarity">
    <text evidence="1">Belongs to the universal ribosomal protein uL4 family.</text>
</comment>